<dbReference type="AlphaFoldDB" id="A0A7W3UJ65"/>
<evidence type="ECO:0008006" key="3">
    <source>
        <dbReference type="Google" id="ProtNLM"/>
    </source>
</evidence>
<evidence type="ECO:0000313" key="1">
    <source>
        <dbReference type="EMBL" id="MBB1096471.1"/>
    </source>
</evidence>
<keyword evidence="2" id="KW-1185">Reference proteome</keyword>
<reference evidence="1 2" key="1">
    <citation type="submission" date="2020-07" db="EMBL/GenBank/DDBJ databases">
        <title>Description of Limosilactobacillus balticus sp. nov., Limosilactobacillus agrestis sp. nov., Limosilactobacillus albertensis sp. nov., Limosilactobacillus rudii sp. nov., Limosilactobacillus fastidiosus sp. nov., five novel Limosilactobacillus species isolated from the vertebrate gastrointestinal tract, and proposal of 6 subspecies of Limosilactobacillus reuteri adapted to the gastrointestinal tract of specific vertebrate hosts.</title>
        <authorList>
            <person name="Li F."/>
            <person name="Cheng C."/>
            <person name="Zheng J."/>
            <person name="Quevedo R.M."/>
            <person name="Li J."/>
            <person name="Roos S."/>
            <person name="Gaenzle M.G."/>
            <person name="Walter J."/>
        </authorList>
    </citation>
    <scope>NUCLEOTIDE SEQUENCE [LARGE SCALE GENOMIC DNA]</scope>
    <source>
        <strain evidence="1 2">STM2_1</strain>
    </source>
</reference>
<proteinExistence type="predicted"/>
<sequence>MENKEQIEEALFSDTSSYRDIMNCSRPQSSAHLPMPREDRAAQFAPFAALTGYHKLLNEIADKYQHKNYPSVDIAYRVQVQLAKIRHQKPFPILKVEYFNGQTGFYEEYTGKLKQINHHTHKLLFEDGRAIVIQNIRKIQQK</sequence>
<name>A0A7W3UJ65_9LACO</name>
<protein>
    <recommendedName>
        <fullName evidence="3">YolD-like family protein</fullName>
    </recommendedName>
</protein>
<accession>A0A7W3UJ65</accession>
<dbReference type="RefSeq" id="WP_182595089.1">
    <property type="nucleotide sequence ID" value="NZ_JACIVA010000013.1"/>
</dbReference>
<organism evidence="1 2">
    <name type="scientific">Limosilactobacillus rudii</name>
    <dbReference type="NCBI Taxonomy" id="2759755"/>
    <lineage>
        <taxon>Bacteria</taxon>
        <taxon>Bacillati</taxon>
        <taxon>Bacillota</taxon>
        <taxon>Bacilli</taxon>
        <taxon>Lactobacillales</taxon>
        <taxon>Lactobacillaceae</taxon>
        <taxon>Limosilactobacillus</taxon>
    </lineage>
</organism>
<comment type="caution">
    <text evidence="1">The sequence shown here is derived from an EMBL/GenBank/DDBJ whole genome shotgun (WGS) entry which is preliminary data.</text>
</comment>
<dbReference type="EMBL" id="JACIVA010000013">
    <property type="protein sequence ID" value="MBB1096471.1"/>
    <property type="molecule type" value="Genomic_DNA"/>
</dbReference>
<dbReference type="Proteomes" id="UP000517106">
    <property type="component" value="Unassembled WGS sequence"/>
</dbReference>
<gene>
    <name evidence="1" type="ORF">H5S09_00555</name>
</gene>
<evidence type="ECO:0000313" key="2">
    <source>
        <dbReference type="Proteomes" id="UP000517106"/>
    </source>
</evidence>